<dbReference type="SFLD" id="SFLDG01144">
    <property type="entry name" value="C2.B.4:_PGP_Like"/>
    <property type="match status" value="1"/>
</dbReference>
<dbReference type="PATRIC" id="fig|1345695.3.peg.1074"/>
<accession>U5MMV0</accession>
<dbReference type="GO" id="GO:0000287">
    <property type="term" value="F:magnesium ion binding"/>
    <property type="evidence" value="ECO:0007669"/>
    <property type="project" value="TreeGrafter"/>
</dbReference>
<dbReference type="NCBIfam" id="TIGR00099">
    <property type="entry name" value="Cof-subfamily"/>
    <property type="match status" value="1"/>
</dbReference>
<keyword evidence="2" id="KW-1185">Reference proteome</keyword>
<dbReference type="SFLD" id="SFLDS00003">
    <property type="entry name" value="Haloacid_Dehalogenase"/>
    <property type="match status" value="1"/>
</dbReference>
<dbReference type="InterPro" id="IPR000150">
    <property type="entry name" value="Cof"/>
</dbReference>
<dbReference type="SFLD" id="SFLDG01140">
    <property type="entry name" value="C2.B:_Phosphomannomutase_and_P"/>
    <property type="match status" value="1"/>
</dbReference>
<dbReference type="SUPFAM" id="SSF56784">
    <property type="entry name" value="HAD-like"/>
    <property type="match status" value="1"/>
</dbReference>
<organism evidence="1 2">
    <name type="scientific">Clostridium saccharobutylicum DSM 13864</name>
    <dbReference type="NCBI Taxonomy" id="1345695"/>
    <lineage>
        <taxon>Bacteria</taxon>
        <taxon>Bacillati</taxon>
        <taxon>Bacillota</taxon>
        <taxon>Clostridia</taxon>
        <taxon>Eubacteriales</taxon>
        <taxon>Clostridiaceae</taxon>
        <taxon>Clostridium</taxon>
    </lineage>
</organism>
<name>U5MMV0_CLOSA</name>
<dbReference type="PANTHER" id="PTHR10000">
    <property type="entry name" value="PHOSPHOSERINE PHOSPHATASE"/>
    <property type="match status" value="1"/>
</dbReference>
<dbReference type="GO" id="GO:0005829">
    <property type="term" value="C:cytosol"/>
    <property type="evidence" value="ECO:0007669"/>
    <property type="project" value="TreeGrafter"/>
</dbReference>
<dbReference type="Proteomes" id="UP000017118">
    <property type="component" value="Chromosome"/>
</dbReference>
<keyword evidence="1" id="KW-0378">Hydrolase</keyword>
<dbReference type="AlphaFoldDB" id="U5MMV0"/>
<dbReference type="InterPro" id="IPR036412">
    <property type="entry name" value="HAD-like_sf"/>
</dbReference>
<dbReference type="InterPro" id="IPR023214">
    <property type="entry name" value="HAD_sf"/>
</dbReference>
<evidence type="ECO:0000313" key="2">
    <source>
        <dbReference type="Proteomes" id="UP000017118"/>
    </source>
</evidence>
<dbReference type="PANTHER" id="PTHR10000:SF8">
    <property type="entry name" value="HAD SUPERFAMILY HYDROLASE-LIKE, TYPE 3"/>
    <property type="match status" value="1"/>
</dbReference>
<sequence>MISLNYAYFKYDFNATEEDFMIKLIATDMDGTLLDENGYLPQGFTDILNRLIAKNIKLVIASGRPYYTLQTNFGPVGRHLSYICENGALVVDDNKTIYKSVIDSNIVKQLIKESKSINGNATVLCSETCAYVERYSDAHLAEIKKYYTNLEFVDDLFNVNDEIIKVTFCNLENSLDNLNNIFKPKFAQELNVVGSGQIWIDVSNKGANKGVALKNLMDTDNILKEETMVFGDYYNDIEMLKQSDYSFVMKNAPEDMKQYGKYEAASNVEQGVLRAIVEYAL</sequence>
<protein>
    <submittedName>
        <fullName evidence="1">Flavin mononucleotide phosphatase YbjI</fullName>
        <ecNumber evidence="1">3.1.3.-</ecNumber>
    </submittedName>
</protein>
<dbReference type="Gene3D" id="3.40.50.1000">
    <property type="entry name" value="HAD superfamily/HAD-like"/>
    <property type="match status" value="1"/>
</dbReference>
<dbReference type="Gene3D" id="3.30.1240.10">
    <property type="match status" value="1"/>
</dbReference>
<dbReference type="HOGENOM" id="CLU_044146_5_1_9"/>
<gene>
    <name evidence="1" type="primary">ybjI</name>
    <name evidence="1" type="ORF">CLSA_c11280</name>
</gene>
<dbReference type="CDD" id="cd07518">
    <property type="entry name" value="HAD_YbiV-Like"/>
    <property type="match status" value="1"/>
</dbReference>
<evidence type="ECO:0000313" key="1">
    <source>
        <dbReference type="EMBL" id="AGX42134.1"/>
    </source>
</evidence>
<dbReference type="NCBIfam" id="TIGR01484">
    <property type="entry name" value="HAD-SF-IIB"/>
    <property type="match status" value="1"/>
</dbReference>
<dbReference type="eggNOG" id="COG0561">
    <property type="taxonomic scope" value="Bacteria"/>
</dbReference>
<reference evidence="1 2" key="1">
    <citation type="journal article" date="2013" name="Genome Announc.">
        <title>Complete Genome Sequence of the Solvent Producer Clostridium saccharobutylicum NCP262 (DSM 13864).</title>
        <authorList>
            <person name="Poehlein A."/>
            <person name="Hartwich K."/>
            <person name="Krabben P."/>
            <person name="Ehrenreich A."/>
            <person name="Liebl W."/>
            <person name="Durre P."/>
            <person name="Gottschalk G."/>
            <person name="Daniel R."/>
        </authorList>
    </citation>
    <scope>NUCLEOTIDE SEQUENCE [LARGE SCALE GENOMIC DNA]</scope>
    <source>
        <strain evidence="1">DSM 13864</strain>
    </source>
</reference>
<dbReference type="GO" id="GO:0016791">
    <property type="term" value="F:phosphatase activity"/>
    <property type="evidence" value="ECO:0007669"/>
    <property type="project" value="TreeGrafter"/>
</dbReference>
<dbReference type="EC" id="3.1.3.-" evidence="1"/>
<dbReference type="KEGG" id="csb:CLSA_c11280"/>
<dbReference type="InterPro" id="IPR006379">
    <property type="entry name" value="HAD-SF_hydro_IIB"/>
</dbReference>
<dbReference type="Pfam" id="PF08282">
    <property type="entry name" value="Hydrolase_3"/>
    <property type="match status" value="1"/>
</dbReference>
<proteinExistence type="predicted"/>
<dbReference type="EMBL" id="CP006721">
    <property type="protein sequence ID" value="AGX42134.1"/>
    <property type="molecule type" value="Genomic_DNA"/>
</dbReference>